<proteinExistence type="predicted"/>
<accession>A0A9X2IG78</accession>
<dbReference type="Proteomes" id="UP001139485">
    <property type="component" value="Unassembled WGS sequence"/>
</dbReference>
<sequence length="377" mass="39241">MSTHGPVRSPVTRPATRRAPRRATGLAAASVLAGVGLALVSTPPASADPYGGGSAPGEGSYAAEVSVRVTGDVDPGLRATVAGPPPLCWWERLSWGDGSGDPQVVADALDAMVAETPTLLQSSTNLGFSLSFANRDPRGAVKDAVERDEANPDQDLTWYNLRYAEGPSSVADTEALIDAGCGLGANEIPPQLGGGRVPVSYAVFPQGQEPEPVVDPEQLAAYAYRVMRLVEPALDWNPRARSVGGATLVNLPTWLWTSDSDAVAEREVIASAARVSATVRAETDGVLVTSPAGTVRCDAREAATSYSPSTDEADACTLAFTRASWGYADGFPVEASTVWDARWTSSTGESGTLEQRTQGAVTDIPVAESQTVVTGAR</sequence>
<dbReference type="RefSeq" id="WP_250827740.1">
    <property type="nucleotide sequence ID" value="NZ_JAMOIL010000016.1"/>
</dbReference>
<comment type="caution">
    <text evidence="3">The sequence shown here is derived from an EMBL/GenBank/DDBJ whole genome shotgun (WGS) entry which is preliminary data.</text>
</comment>
<reference evidence="3" key="1">
    <citation type="submission" date="2022-05" db="EMBL/GenBank/DDBJ databases">
        <authorList>
            <person name="Tuo L."/>
        </authorList>
    </citation>
    <scope>NUCLEOTIDE SEQUENCE</scope>
    <source>
        <strain evidence="3">BSK12Z-4</strain>
    </source>
</reference>
<organism evidence="3 4">
    <name type="scientific">Nocardioides bruguierae</name>
    <dbReference type="NCBI Taxonomy" id="2945102"/>
    <lineage>
        <taxon>Bacteria</taxon>
        <taxon>Bacillati</taxon>
        <taxon>Actinomycetota</taxon>
        <taxon>Actinomycetes</taxon>
        <taxon>Propionibacteriales</taxon>
        <taxon>Nocardioidaceae</taxon>
        <taxon>Nocardioides</taxon>
    </lineage>
</organism>
<keyword evidence="4" id="KW-1185">Reference proteome</keyword>
<gene>
    <name evidence="3" type="ORF">M8330_13370</name>
</gene>
<dbReference type="EMBL" id="JAMOIL010000016">
    <property type="protein sequence ID" value="MCM0621279.1"/>
    <property type="molecule type" value="Genomic_DNA"/>
</dbReference>
<evidence type="ECO:0000256" key="2">
    <source>
        <dbReference type="SAM" id="SignalP"/>
    </source>
</evidence>
<keyword evidence="2" id="KW-0732">Signal</keyword>
<evidence type="ECO:0000313" key="4">
    <source>
        <dbReference type="Proteomes" id="UP001139485"/>
    </source>
</evidence>
<feature type="region of interest" description="Disordered" evidence="1">
    <location>
        <begin position="1"/>
        <end position="23"/>
    </location>
</feature>
<evidence type="ECO:0000256" key="1">
    <source>
        <dbReference type="SAM" id="MobiDB-lite"/>
    </source>
</evidence>
<name>A0A9X2IG78_9ACTN</name>
<evidence type="ECO:0000313" key="3">
    <source>
        <dbReference type="EMBL" id="MCM0621279.1"/>
    </source>
</evidence>
<protein>
    <submittedName>
        <fullName evidence="3">Uncharacterized protein</fullName>
    </submittedName>
</protein>
<feature type="chain" id="PRO_5040913719" evidence="2">
    <location>
        <begin position="48"/>
        <end position="377"/>
    </location>
</feature>
<dbReference type="AlphaFoldDB" id="A0A9X2IG78"/>
<feature type="signal peptide" evidence="2">
    <location>
        <begin position="1"/>
        <end position="47"/>
    </location>
</feature>